<dbReference type="AlphaFoldDB" id="A0A2J7ZW05"/>
<evidence type="ECO:0000256" key="1">
    <source>
        <dbReference type="SAM" id="MobiDB-lite"/>
    </source>
</evidence>
<proteinExistence type="predicted"/>
<keyword evidence="3" id="KW-1185">Reference proteome</keyword>
<protein>
    <submittedName>
        <fullName evidence="2">Uncharacterized protein</fullName>
    </submittedName>
</protein>
<feature type="region of interest" description="Disordered" evidence="1">
    <location>
        <begin position="319"/>
        <end position="409"/>
    </location>
</feature>
<evidence type="ECO:0000313" key="2">
    <source>
        <dbReference type="EMBL" id="PNH04453.1"/>
    </source>
</evidence>
<accession>A0A2J7ZW05</accession>
<sequence length="409" mass="43684">MLGTVAEILLGPLLVAKLDDKAGKPATLKSFKEVAEAELPCASEVGEAVELPVRYPSEEVRPGLPSWKLAVGLLLLQDLDSRAREAIEELEPSDRNRCGLNKAKVQMQCTTAVLACAYHAIRRGLPEPGSSSDDLMPERLHMHGCAAPCGVATSRAAREAIEELEPSDRNRCGLNKAKVQMQCTTAVLACAYHAIRRGLPEPGSSSDDLMPERLHMHGCAAPCGVATSRQASMAQSPWRTGLSAVDAVLIPGATAVTQPGQKLHAARLSGLRQQGKALLQAHKLLLQQPGHHWQVPQRVQVARDCGCLGHILIPRVAAPPQPALGSRHDEGTSRINREPATPQQSVTRQQPVHQAHVAATGRGQSRCCSHRHTSRRPAAAAAANTSPVLQAATGRREREQQAAADEGKG</sequence>
<feature type="compositionally biased region" description="Basic and acidic residues" evidence="1">
    <location>
        <begin position="326"/>
        <end position="337"/>
    </location>
</feature>
<reference evidence="2 3" key="1">
    <citation type="journal article" date="2017" name="Mol. Biol. Evol.">
        <title>The 4-celled Tetrabaena socialis nuclear genome reveals the essential components for genetic control of cell number at the origin of multicellularity in the volvocine lineage.</title>
        <authorList>
            <person name="Featherston J."/>
            <person name="Arakaki Y."/>
            <person name="Hanschen E.R."/>
            <person name="Ferris P.J."/>
            <person name="Michod R.E."/>
            <person name="Olson B.J.S.C."/>
            <person name="Nozaki H."/>
            <person name="Durand P.M."/>
        </authorList>
    </citation>
    <scope>NUCLEOTIDE SEQUENCE [LARGE SCALE GENOMIC DNA]</scope>
    <source>
        <strain evidence="2 3">NIES-571</strain>
    </source>
</reference>
<gene>
    <name evidence="2" type="ORF">TSOC_009385</name>
</gene>
<comment type="caution">
    <text evidence="2">The sequence shown here is derived from an EMBL/GenBank/DDBJ whole genome shotgun (WGS) entry which is preliminary data.</text>
</comment>
<dbReference type="Proteomes" id="UP000236333">
    <property type="component" value="Unassembled WGS sequence"/>
</dbReference>
<evidence type="ECO:0000313" key="3">
    <source>
        <dbReference type="Proteomes" id="UP000236333"/>
    </source>
</evidence>
<feature type="compositionally biased region" description="Basic and acidic residues" evidence="1">
    <location>
        <begin position="394"/>
        <end position="409"/>
    </location>
</feature>
<name>A0A2J7ZW05_9CHLO</name>
<feature type="compositionally biased region" description="Polar residues" evidence="1">
    <location>
        <begin position="341"/>
        <end position="352"/>
    </location>
</feature>
<organism evidence="2 3">
    <name type="scientific">Tetrabaena socialis</name>
    <dbReference type="NCBI Taxonomy" id="47790"/>
    <lineage>
        <taxon>Eukaryota</taxon>
        <taxon>Viridiplantae</taxon>
        <taxon>Chlorophyta</taxon>
        <taxon>core chlorophytes</taxon>
        <taxon>Chlorophyceae</taxon>
        <taxon>CS clade</taxon>
        <taxon>Chlamydomonadales</taxon>
        <taxon>Tetrabaenaceae</taxon>
        <taxon>Tetrabaena</taxon>
    </lineage>
</organism>
<dbReference type="EMBL" id="PGGS01000388">
    <property type="protein sequence ID" value="PNH04453.1"/>
    <property type="molecule type" value="Genomic_DNA"/>
</dbReference>